<dbReference type="Proteomes" id="UP001056681">
    <property type="component" value="Chromosome"/>
</dbReference>
<dbReference type="InterPro" id="IPR025885">
    <property type="entry name" value="PapC_N"/>
</dbReference>
<reference evidence="12" key="1">
    <citation type="submission" date="2020-10" db="EMBL/GenBank/DDBJ databases">
        <title>Whole-genome sequence of Luteibacter sp. EIF3.</title>
        <authorList>
            <person name="Friedrich I."/>
            <person name="Hertel R."/>
            <person name="Daniel R."/>
        </authorList>
    </citation>
    <scope>NUCLEOTIDE SEQUENCE</scope>
    <source>
        <strain evidence="12">EIF3</strain>
    </source>
</reference>
<dbReference type="InterPro" id="IPR018030">
    <property type="entry name" value="Fimbrial_membr_usher_CS"/>
</dbReference>
<evidence type="ECO:0000313" key="13">
    <source>
        <dbReference type="Proteomes" id="UP001056681"/>
    </source>
</evidence>
<dbReference type="PROSITE" id="PS01151">
    <property type="entry name" value="FIMBRIAL_USHER"/>
    <property type="match status" value="1"/>
</dbReference>
<gene>
    <name evidence="12" type="ORF">IM816_15145</name>
</gene>
<evidence type="ECO:0000256" key="3">
    <source>
        <dbReference type="ARBA" id="ARBA00022448"/>
    </source>
</evidence>
<name>A0ABY4T588_9GAMM</name>
<dbReference type="Pfam" id="PF00577">
    <property type="entry name" value="Usher"/>
    <property type="match status" value="2"/>
</dbReference>
<proteinExistence type="inferred from homology"/>
<protein>
    <submittedName>
        <fullName evidence="12">Fimbrial biogenesis outer membrane usher protein</fullName>
    </submittedName>
</protein>
<dbReference type="RefSeq" id="WP_250338725.1">
    <property type="nucleotide sequence ID" value="NZ_CP063231.1"/>
</dbReference>
<keyword evidence="9" id="KW-1029">Fimbrium biogenesis</keyword>
<evidence type="ECO:0000256" key="7">
    <source>
        <dbReference type="ARBA" id="ARBA00023136"/>
    </source>
</evidence>
<evidence type="ECO:0000256" key="4">
    <source>
        <dbReference type="ARBA" id="ARBA00022452"/>
    </source>
</evidence>
<evidence type="ECO:0000256" key="6">
    <source>
        <dbReference type="ARBA" id="ARBA00022729"/>
    </source>
</evidence>
<evidence type="ECO:0000256" key="9">
    <source>
        <dbReference type="RuleBase" id="RU003884"/>
    </source>
</evidence>
<dbReference type="InterPro" id="IPR037224">
    <property type="entry name" value="PapC_N_sf"/>
</dbReference>
<evidence type="ECO:0000256" key="1">
    <source>
        <dbReference type="ARBA" id="ARBA00004571"/>
    </source>
</evidence>
<keyword evidence="7 9" id="KW-0472">Membrane</keyword>
<evidence type="ECO:0000259" key="11">
    <source>
        <dbReference type="Pfam" id="PF13954"/>
    </source>
</evidence>
<comment type="subcellular location">
    <subcellularLocation>
        <location evidence="1 9">Cell outer membrane</location>
        <topology evidence="1 9">Multi-pass membrane protein</topology>
    </subcellularLocation>
</comment>
<organism evidence="12 13">
    <name type="scientific">Luteibacter flocculans</name>
    <dbReference type="NCBI Taxonomy" id="2780091"/>
    <lineage>
        <taxon>Bacteria</taxon>
        <taxon>Pseudomonadati</taxon>
        <taxon>Pseudomonadota</taxon>
        <taxon>Gammaproteobacteria</taxon>
        <taxon>Lysobacterales</taxon>
        <taxon>Rhodanobacteraceae</taxon>
        <taxon>Luteibacter</taxon>
    </lineage>
</organism>
<keyword evidence="6" id="KW-0732">Signal</keyword>
<dbReference type="InterPro" id="IPR000015">
    <property type="entry name" value="Fimb_usher"/>
</dbReference>
<keyword evidence="3 9" id="KW-0813">Transport</keyword>
<dbReference type="InterPro" id="IPR042186">
    <property type="entry name" value="FimD_plug_dom"/>
</dbReference>
<evidence type="ECO:0000256" key="8">
    <source>
        <dbReference type="ARBA" id="ARBA00023237"/>
    </source>
</evidence>
<comment type="similarity">
    <text evidence="2 9">Belongs to the fimbrial export usher family.</text>
</comment>
<feature type="domain" description="PapC N-terminal" evidence="11">
    <location>
        <begin position="16"/>
        <end position="156"/>
    </location>
</feature>
<evidence type="ECO:0000259" key="10">
    <source>
        <dbReference type="Pfam" id="PF13953"/>
    </source>
</evidence>
<evidence type="ECO:0000256" key="5">
    <source>
        <dbReference type="ARBA" id="ARBA00022692"/>
    </source>
</evidence>
<keyword evidence="5 9" id="KW-0812">Transmembrane</keyword>
<dbReference type="Pfam" id="PF13954">
    <property type="entry name" value="PapC_N"/>
    <property type="match status" value="1"/>
</dbReference>
<keyword evidence="13" id="KW-1185">Reference proteome</keyword>
<keyword evidence="8 9" id="KW-0998">Cell outer membrane</keyword>
<dbReference type="Gene3D" id="3.10.20.410">
    <property type="match status" value="1"/>
</dbReference>
<dbReference type="SUPFAM" id="SSF141729">
    <property type="entry name" value="FimD N-terminal domain-like"/>
    <property type="match status" value="1"/>
</dbReference>
<dbReference type="Gene3D" id="2.60.40.2070">
    <property type="match status" value="1"/>
</dbReference>
<dbReference type="PANTHER" id="PTHR30451">
    <property type="entry name" value="OUTER MEMBRANE USHER PROTEIN"/>
    <property type="match status" value="1"/>
</dbReference>
<dbReference type="Gene3D" id="2.60.40.2610">
    <property type="entry name" value="Outer membrane usher protein FimD, plug domain"/>
    <property type="match status" value="1"/>
</dbReference>
<accession>A0ABY4T588</accession>
<evidence type="ECO:0000313" key="12">
    <source>
        <dbReference type="EMBL" id="URL57931.1"/>
    </source>
</evidence>
<dbReference type="EMBL" id="CP063231">
    <property type="protein sequence ID" value="URL57931.1"/>
    <property type="molecule type" value="Genomic_DNA"/>
</dbReference>
<keyword evidence="4" id="KW-1134">Transmembrane beta strand</keyword>
<dbReference type="Gene3D" id="2.60.40.3110">
    <property type="match status" value="1"/>
</dbReference>
<dbReference type="InterPro" id="IPR043142">
    <property type="entry name" value="PapC-like_C_sf"/>
</dbReference>
<dbReference type="PANTHER" id="PTHR30451:SF5">
    <property type="entry name" value="SLR0019 PROTEIN"/>
    <property type="match status" value="1"/>
</dbReference>
<sequence length="784" mass="83595">MLTPSIHAQEAPEAIFDPSFLPGDGAETLDLSRFAHGNPVLPGHYDVDIWMNGEWQARESIRFAATSDGANAHPCIDHAALVSYGLAPGAPIADDDDPCMPLEARLPSASSRMDVSEQRLDIDIPQAFVLRRRPHAVSPSQWEQGVTAGLLAWRASARQVASRTGRRQSVVLAADTGVNIGAWRLRQAGLWSAKGYLRRHAYVERQVDAWRSQLRLGDIPVSQSSFSPLRLHGVSIASDARMAPDALGGYAPPVRGFAGTHATVRIRQHGVVIRELDVPPGPFVIDDLYTASRAGDLDVEVDERDGQRQTFRVPFFPVPDLLREGRTTYAVSAGRSVGLRDTRAAVVDAGWRHGFVGQITSYAGLRHTHARTSLLMGAARGTRVGAFSLDVTGALWPSSGAKRWNLRHGRSWRDDIVVSVGLALGQETSSVGRYDRRASTERRRIDVLVQADLGANYGYLSVTAAHAALAHGEGDSAELALSWARSWQRMSMDLSVRASRRRGSRYATNDAAAQLNVSVPLGGSPSTASLHATLHGGPAAAGTRVGVHGTTGARAETTYGVAIGSDRQEGGRIDGSWGRRFGAGEINVAFDRTSAVRSTSFSAAGGLVVHGGGITPTHRIGDAVGLVRAAQAHGAHVGGSGDVRVGRSGYAVVPYLMPYRWNAVDLDPSGTSLDVGFTSTHRQVAPTAGAVVLVPFETEVARTVLVTVSLADGKPVPFGAEVLDRSERSVGIVGQGGRVFLRSDEGAGPWTIRWSDGATTRCALRWSDADPRTASSTQHNGVCE</sequence>
<feature type="domain" description="PapC-like C-terminal" evidence="10">
    <location>
        <begin position="705"/>
        <end position="764"/>
    </location>
</feature>
<evidence type="ECO:0000256" key="2">
    <source>
        <dbReference type="ARBA" id="ARBA00008064"/>
    </source>
</evidence>
<dbReference type="Pfam" id="PF13953">
    <property type="entry name" value="PapC_C"/>
    <property type="match status" value="1"/>
</dbReference>
<dbReference type="InterPro" id="IPR025949">
    <property type="entry name" value="PapC-like_C"/>
</dbReference>